<evidence type="ECO:0000259" key="6">
    <source>
        <dbReference type="Pfam" id="PF04335"/>
    </source>
</evidence>
<evidence type="ECO:0000256" key="5">
    <source>
        <dbReference type="SAM" id="Phobius"/>
    </source>
</evidence>
<dbReference type="Gene3D" id="3.10.450.230">
    <property type="entry name" value="VirB8 protein"/>
    <property type="match status" value="1"/>
</dbReference>
<feature type="domain" description="Bacterial virulence protein VirB8" evidence="6">
    <location>
        <begin position="7"/>
        <end position="212"/>
    </location>
</feature>
<evidence type="ECO:0000256" key="4">
    <source>
        <dbReference type="ARBA" id="ARBA00023136"/>
    </source>
</evidence>
<evidence type="ECO:0000256" key="2">
    <source>
        <dbReference type="ARBA" id="ARBA00022692"/>
    </source>
</evidence>
<dbReference type="AlphaFoldDB" id="A0A220VHQ5"/>
<keyword evidence="3 5" id="KW-1133">Transmembrane helix</keyword>
<dbReference type="OrthoDB" id="9778195at2"/>
<evidence type="ECO:0000313" key="8">
    <source>
        <dbReference type="Proteomes" id="UP000242175"/>
    </source>
</evidence>
<name>A0A220VHQ5_9GAMM</name>
<reference evidence="7 8" key="1">
    <citation type="journal article" date="2016" name="Int. J. Syst. Evol. Microbiol.">
        <title>Paraphotobacterium marinum gen. nov., sp. nov., a member of the family Vibrionaceae, isolated from surface seawater.</title>
        <authorList>
            <person name="Huang Z."/>
            <person name="Dong C."/>
            <person name="Shao Z."/>
        </authorList>
    </citation>
    <scope>NUCLEOTIDE SEQUENCE [LARGE SCALE GENOMIC DNA]</scope>
    <source>
        <strain evidence="7 8">NSCS20N07D</strain>
    </source>
</reference>
<dbReference type="KEGG" id="pmai:CF386_12390"/>
<accession>A0A220VHQ5</accession>
<evidence type="ECO:0000313" key="7">
    <source>
        <dbReference type="EMBL" id="ASK79831.1"/>
    </source>
</evidence>
<dbReference type="GO" id="GO:0016020">
    <property type="term" value="C:membrane"/>
    <property type="evidence" value="ECO:0007669"/>
    <property type="project" value="UniProtKB-SubCell"/>
</dbReference>
<proteinExistence type="predicted"/>
<gene>
    <name evidence="7" type="ORF">CF386_12390</name>
</gene>
<keyword evidence="4 5" id="KW-0472">Membrane</keyword>
<keyword evidence="2 5" id="KW-0812">Transmembrane</keyword>
<feature type="transmembrane region" description="Helical" evidence="5">
    <location>
        <begin position="28"/>
        <end position="49"/>
    </location>
</feature>
<dbReference type="InterPro" id="IPR035658">
    <property type="entry name" value="TrbF"/>
</dbReference>
<dbReference type="InterPro" id="IPR032710">
    <property type="entry name" value="NTF2-like_dom_sf"/>
</dbReference>
<dbReference type="RefSeq" id="WP_089074739.1">
    <property type="nucleotide sequence ID" value="NZ_CBCSAM010000003.1"/>
</dbReference>
<evidence type="ECO:0000256" key="3">
    <source>
        <dbReference type="ARBA" id="ARBA00022989"/>
    </source>
</evidence>
<dbReference type="Pfam" id="PF04335">
    <property type="entry name" value="VirB8"/>
    <property type="match status" value="1"/>
</dbReference>
<comment type="subcellular location">
    <subcellularLocation>
        <location evidence="1">Membrane</location>
        <topology evidence="1">Single-pass membrane protein</topology>
    </subcellularLocation>
</comment>
<protein>
    <recommendedName>
        <fullName evidence="6">Bacterial virulence protein VirB8 domain-containing protein</fullName>
    </recommendedName>
</protein>
<dbReference type="SUPFAM" id="SSF54427">
    <property type="entry name" value="NTF2-like"/>
    <property type="match status" value="1"/>
</dbReference>
<dbReference type="Proteomes" id="UP000242175">
    <property type="component" value="Chromosome small"/>
</dbReference>
<sequence>MNNKYIKAQNEWNDRLGSADKQIKNWKLAFFSSLIIVILLSIAFIITLMRQQNFVYVAEVKPNEQIANIHPILNRVTATKVQEEAFVSDFIKDIMNIPLDPVVLQKQWVNAFSSSEGRAKDQLNQIIRKDRPFKNVGQITREIKLINFNALSDHTYEFNWEAKTYARSGKEISSELFHGSFTVQTSQEKPASSFEALQNPFNLKIAYFDFSKKG</sequence>
<evidence type="ECO:0000256" key="1">
    <source>
        <dbReference type="ARBA" id="ARBA00004167"/>
    </source>
</evidence>
<dbReference type="CDD" id="cd16425">
    <property type="entry name" value="TrbF"/>
    <property type="match status" value="1"/>
</dbReference>
<organism evidence="7 8">
    <name type="scientific">Paraphotobacterium marinum</name>
    <dbReference type="NCBI Taxonomy" id="1755811"/>
    <lineage>
        <taxon>Bacteria</taxon>
        <taxon>Pseudomonadati</taxon>
        <taxon>Pseudomonadota</taxon>
        <taxon>Gammaproteobacteria</taxon>
        <taxon>Vibrionales</taxon>
        <taxon>Vibrionaceae</taxon>
        <taxon>Paraphotobacterium</taxon>
    </lineage>
</organism>
<dbReference type="InterPro" id="IPR007430">
    <property type="entry name" value="VirB8"/>
</dbReference>
<keyword evidence="8" id="KW-1185">Reference proteome</keyword>
<dbReference type="EMBL" id="CP022356">
    <property type="protein sequence ID" value="ASK79831.1"/>
    <property type="molecule type" value="Genomic_DNA"/>
</dbReference>